<dbReference type="EMBL" id="JAYWIO010000004">
    <property type="protein sequence ID" value="KAK7268865.1"/>
    <property type="molecule type" value="Genomic_DNA"/>
</dbReference>
<evidence type="ECO:0000256" key="2">
    <source>
        <dbReference type="SAM" id="Phobius"/>
    </source>
</evidence>
<evidence type="ECO:0000313" key="3">
    <source>
        <dbReference type="EMBL" id="KAK7268865.1"/>
    </source>
</evidence>
<accession>A0AAN9F5J8</accession>
<evidence type="ECO:0000313" key="4">
    <source>
        <dbReference type="Proteomes" id="UP001372338"/>
    </source>
</evidence>
<sequence>MTTWSKRLHGMSRTKSMQKAEAYDDIRFKEQHACADYKADPALIFQASFSFDLQLLRYWLLSHSFFFVVCLFFSLHWLSREGIRAFGFPASVLLYGVHGEVGFSMSRDWFRKWVGVVSLSSSSSEEEDDSSSSSCSSTEVDEAFRRQREYRRKYERRVLEVDPVEVVYPRDWEEKRDWIRQYAWAEFADGRERADFQRMERERMYDRGVPVVEGRCSPLGTTSRGFSGGLFFVTRKTNTELPCSSTGTMPPRKCVSRPELYPAPFDADQYECVDVEPKGVQSHLCSEDQLAEIRRAMLPCPGDATGTSYEVLPCSENDRTCSQTDNNSFFFYTDLIHNLGVTLPFTDLEMRVLNELGLAPSQLHPNTWSFLRAFQKYCRARNLVCTVRLFLWTYNPFVNNKDGVTGRLWVSAKARAHCGLFGMFSESWKHFKPKFFKYKYVGTGLLWFRSETGPKFPLEWTPEFFNRHTSTPQRWSGVTLDADESVTAHHFQTEYRAWKFQIDISIFMQCPDNEVLTKIEEHWSNMSSRAVKAVLDARKRKRSENPSNEAMAAEVSTETTSTDSAPLHPTPPAVIIAPPPPQSSSPSTEVVLALGTPPSEADALPKPPTTLAKTSAKDALIKMSGAEWKKKAEDMACQLKRATTMFTVLAEVADDVADGESPAKKKLGLLWLPRWRS</sequence>
<keyword evidence="4" id="KW-1185">Reference proteome</keyword>
<name>A0AAN9F5J8_CROPI</name>
<proteinExistence type="predicted"/>
<dbReference type="Proteomes" id="UP001372338">
    <property type="component" value="Unassembled WGS sequence"/>
</dbReference>
<organism evidence="3 4">
    <name type="scientific">Crotalaria pallida</name>
    <name type="common">Smooth rattlebox</name>
    <name type="synonym">Crotalaria striata</name>
    <dbReference type="NCBI Taxonomy" id="3830"/>
    <lineage>
        <taxon>Eukaryota</taxon>
        <taxon>Viridiplantae</taxon>
        <taxon>Streptophyta</taxon>
        <taxon>Embryophyta</taxon>
        <taxon>Tracheophyta</taxon>
        <taxon>Spermatophyta</taxon>
        <taxon>Magnoliopsida</taxon>
        <taxon>eudicotyledons</taxon>
        <taxon>Gunneridae</taxon>
        <taxon>Pentapetalae</taxon>
        <taxon>rosids</taxon>
        <taxon>fabids</taxon>
        <taxon>Fabales</taxon>
        <taxon>Fabaceae</taxon>
        <taxon>Papilionoideae</taxon>
        <taxon>50 kb inversion clade</taxon>
        <taxon>genistoids sensu lato</taxon>
        <taxon>core genistoids</taxon>
        <taxon>Crotalarieae</taxon>
        <taxon>Crotalaria</taxon>
    </lineage>
</organism>
<feature type="transmembrane region" description="Helical" evidence="2">
    <location>
        <begin position="58"/>
        <end position="78"/>
    </location>
</feature>
<keyword evidence="2" id="KW-0472">Membrane</keyword>
<feature type="compositionally biased region" description="Pro residues" evidence="1">
    <location>
        <begin position="568"/>
        <end position="583"/>
    </location>
</feature>
<evidence type="ECO:0000256" key="1">
    <source>
        <dbReference type="SAM" id="MobiDB-lite"/>
    </source>
</evidence>
<keyword evidence="2" id="KW-0812">Transmembrane</keyword>
<dbReference type="AlphaFoldDB" id="A0AAN9F5J8"/>
<keyword evidence="2" id="KW-1133">Transmembrane helix</keyword>
<reference evidence="3 4" key="1">
    <citation type="submission" date="2024-01" db="EMBL/GenBank/DDBJ databases">
        <title>The genomes of 5 underutilized Papilionoideae crops provide insights into root nodulation and disease resistanc.</title>
        <authorList>
            <person name="Yuan L."/>
        </authorList>
    </citation>
    <scope>NUCLEOTIDE SEQUENCE [LARGE SCALE GENOMIC DNA]</scope>
    <source>
        <strain evidence="3">ZHUSHIDOU_FW_LH</strain>
        <tissue evidence="3">Leaf</tissue>
    </source>
</reference>
<protein>
    <submittedName>
        <fullName evidence="3">Uncharacterized protein</fullName>
    </submittedName>
</protein>
<feature type="region of interest" description="Disordered" evidence="1">
    <location>
        <begin position="537"/>
        <end position="590"/>
    </location>
</feature>
<gene>
    <name evidence="3" type="ORF">RIF29_21574</name>
</gene>
<comment type="caution">
    <text evidence="3">The sequence shown here is derived from an EMBL/GenBank/DDBJ whole genome shotgun (WGS) entry which is preliminary data.</text>
</comment>